<dbReference type="Gene3D" id="2.30.30.40">
    <property type="entry name" value="SH3 Domains"/>
    <property type="match status" value="2"/>
</dbReference>
<feature type="signal peptide" evidence="1">
    <location>
        <begin position="1"/>
        <end position="32"/>
    </location>
</feature>
<comment type="caution">
    <text evidence="3">The sequence shown here is derived from an EMBL/GenBank/DDBJ whole genome shotgun (WGS) entry which is preliminary data.</text>
</comment>
<dbReference type="RefSeq" id="WP_301130916.1">
    <property type="nucleotide sequence ID" value="NZ_JAUHPW010000001.1"/>
</dbReference>
<evidence type="ECO:0000313" key="4">
    <source>
        <dbReference type="Proteomes" id="UP001172728"/>
    </source>
</evidence>
<protein>
    <submittedName>
        <fullName evidence="3">SH3 domain-containing protein</fullName>
    </submittedName>
</protein>
<proteinExistence type="predicted"/>
<dbReference type="PANTHER" id="PTHR34408">
    <property type="entry name" value="FAMILY PROTEIN, PUTATIVE-RELATED"/>
    <property type="match status" value="1"/>
</dbReference>
<keyword evidence="4" id="KW-1185">Reference proteome</keyword>
<evidence type="ECO:0000313" key="3">
    <source>
        <dbReference type="EMBL" id="MDN4474507.1"/>
    </source>
</evidence>
<dbReference type="InterPro" id="IPR052354">
    <property type="entry name" value="Cell_Wall_Dynamics_Protein"/>
</dbReference>
<dbReference type="InterPro" id="IPR007921">
    <property type="entry name" value="CHAP_dom"/>
</dbReference>
<sequence>MTITRNRTAVRATGIVAAIVAAAVVSATPATAASSAATASSIDTSVSAVTPIRTEISVGQNLWVTGTALKLRNGPSNSNRVKMVAYKGAKVKATGKTEGRWVQIKAGGTTAWAPSKFFTSDKPKWDAVPVGTLGANLQLRSGPSNSYAVKTTAAFGTMGRFTRIERNGWWQVRINGTYAWTPERFLSVGGVFDTARILDIAHSQVGYREPSWRNNRYNDWIDGNYAWCHVFVEWVFDRADYANGVPYKKHFDAYVTALRKSGVLDTTPTAGEIKKGDVVLVDWYPYRGPTHTGIVDHVSGDSIYLVEGNTTSGTGETGRGVFYRKRAMVDIHASYRPSDFAKWRELKVS</sequence>
<evidence type="ECO:0000256" key="1">
    <source>
        <dbReference type="SAM" id="SignalP"/>
    </source>
</evidence>
<dbReference type="PROSITE" id="PS51781">
    <property type="entry name" value="SH3B"/>
    <property type="match status" value="1"/>
</dbReference>
<dbReference type="Pfam" id="PF08239">
    <property type="entry name" value="SH3_3"/>
    <property type="match status" value="1"/>
</dbReference>
<dbReference type="Pfam" id="PF05257">
    <property type="entry name" value="CHAP"/>
    <property type="match status" value="1"/>
</dbReference>
<dbReference type="InterPro" id="IPR003646">
    <property type="entry name" value="SH3-like_bac-type"/>
</dbReference>
<reference evidence="3" key="1">
    <citation type="submission" date="2023-06" db="EMBL/GenBank/DDBJ databases">
        <title>Sysu t00192.</title>
        <authorList>
            <person name="Gao L."/>
            <person name="Fang B.-Z."/>
            <person name="Li W.-J."/>
        </authorList>
    </citation>
    <scope>NUCLEOTIDE SEQUENCE</scope>
    <source>
        <strain evidence="3">SYSU T00192</strain>
    </source>
</reference>
<gene>
    <name evidence="3" type="ORF">QQX09_01405</name>
</gene>
<evidence type="ECO:0000259" key="2">
    <source>
        <dbReference type="PROSITE" id="PS51781"/>
    </source>
</evidence>
<dbReference type="SMART" id="SM00287">
    <property type="entry name" value="SH3b"/>
    <property type="match status" value="1"/>
</dbReference>
<dbReference type="PANTHER" id="PTHR34408:SF1">
    <property type="entry name" value="GLYCOSYL HYDROLASE FAMILY 19 DOMAIN-CONTAINING PROTEIN HI_1415"/>
    <property type="match status" value="1"/>
</dbReference>
<feature type="domain" description="SH3b" evidence="2">
    <location>
        <begin position="59"/>
        <end position="122"/>
    </location>
</feature>
<dbReference type="Proteomes" id="UP001172728">
    <property type="component" value="Unassembled WGS sequence"/>
</dbReference>
<name>A0ABT8G619_9MICO</name>
<keyword evidence="1" id="KW-0732">Signal</keyword>
<organism evidence="3 4">
    <name type="scientific">Demequina litoralis</name>
    <dbReference type="NCBI Taxonomy" id="3051660"/>
    <lineage>
        <taxon>Bacteria</taxon>
        <taxon>Bacillati</taxon>
        <taxon>Actinomycetota</taxon>
        <taxon>Actinomycetes</taxon>
        <taxon>Micrococcales</taxon>
        <taxon>Demequinaceae</taxon>
        <taxon>Demequina</taxon>
    </lineage>
</organism>
<accession>A0ABT8G619</accession>
<feature type="chain" id="PRO_5046272947" evidence="1">
    <location>
        <begin position="33"/>
        <end position="349"/>
    </location>
</feature>
<dbReference type="EMBL" id="JAUHPW010000001">
    <property type="protein sequence ID" value="MDN4474507.1"/>
    <property type="molecule type" value="Genomic_DNA"/>
</dbReference>